<gene>
    <name evidence="2" type="ORF">BD324DRAFT_623423</name>
</gene>
<feature type="region of interest" description="Disordered" evidence="1">
    <location>
        <begin position="417"/>
        <end position="454"/>
    </location>
</feature>
<organism evidence="2 3">
    <name type="scientific">Kockovaella imperatae</name>
    <dbReference type="NCBI Taxonomy" id="4999"/>
    <lineage>
        <taxon>Eukaryota</taxon>
        <taxon>Fungi</taxon>
        <taxon>Dikarya</taxon>
        <taxon>Basidiomycota</taxon>
        <taxon>Agaricomycotina</taxon>
        <taxon>Tremellomycetes</taxon>
        <taxon>Tremellales</taxon>
        <taxon>Cuniculitremaceae</taxon>
        <taxon>Kockovaella</taxon>
    </lineage>
</organism>
<dbReference type="OrthoDB" id="5592486at2759"/>
<evidence type="ECO:0000256" key="1">
    <source>
        <dbReference type="SAM" id="MobiDB-lite"/>
    </source>
</evidence>
<protein>
    <submittedName>
        <fullName evidence="2">Alpha/Beta hydrolase protein</fullName>
    </submittedName>
</protein>
<feature type="region of interest" description="Disordered" evidence="1">
    <location>
        <begin position="530"/>
        <end position="571"/>
    </location>
</feature>
<dbReference type="STRING" id="4999.A0A1Y1UK25"/>
<feature type="compositionally biased region" description="Basic and acidic residues" evidence="1">
    <location>
        <begin position="555"/>
        <end position="571"/>
    </location>
</feature>
<feature type="compositionally biased region" description="Low complexity" evidence="1">
    <location>
        <begin position="492"/>
        <end position="503"/>
    </location>
</feature>
<dbReference type="PANTHER" id="PTHR11440">
    <property type="entry name" value="LECITHIN-CHOLESTEROL ACYLTRANSFERASE-RELATED"/>
    <property type="match status" value="1"/>
</dbReference>
<keyword evidence="3" id="KW-1185">Reference proteome</keyword>
<feature type="region of interest" description="Disordered" evidence="1">
    <location>
        <begin position="49"/>
        <end position="98"/>
    </location>
</feature>
<proteinExistence type="predicted"/>
<comment type="caution">
    <text evidence="2">The sequence shown here is derived from an EMBL/GenBank/DDBJ whole genome shotgun (WGS) entry which is preliminary data.</text>
</comment>
<feature type="region of interest" description="Disordered" evidence="1">
    <location>
        <begin position="485"/>
        <end position="514"/>
    </location>
</feature>
<dbReference type="GeneID" id="33557390"/>
<accession>A0A1Y1UK25</accession>
<dbReference type="Gene3D" id="3.40.50.1820">
    <property type="entry name" value="alpha/beta hydrolase"/>
    <property type="match status" value="1"/>
</dbReference>
<sequence>MTTLSPFRYVQLCRYILQHVMERSVTLNKGKGKAMHPYPSLALATAAAETSRGGERSYPPPPGMIGSSSSSSSGSSSSRGPPNYRFPSLGPDPQEPAEPTEIYRLMNDERLSIPGAVKPPREVVVLCHGLYGFSTATPIPLFPSLKLHYWASVLDVLRDKMGANVLVVGVKGTGSVKERAEQMHKFLSDTLPRGSGVNFVAHSMGGLDVRHLISIIKPTSYTPLSLTTIGTPHRGSPFMDWCSANIGVGSNGGGSAAGAAMAAAASMAGSTKDGSGLPFSLKSPLLAASAEQAAKDSGGLAGFSSALSRYLLGIFDSPAYSNLTIGFLRDEFNPETPDSPNVKYTSVAGRVPKLSVFHPLWFPKLVLDAAAEKGYSEPEGKTGKDYEGNDGLVSVSSAKWGEFLGVVDDTHHWDLRGEGGIWPNGVGASKKEKDQAKKSEKDEIPGEELVMPGGDWDHSYEIDLGLGDKILKTASAVAEQASTVFPAPSKGASQSSSSSSSSSQDKKNDSSASWDVAQVGQVLDWVTDLLPGGKSTEIGRQQLEEASRQGASAGAKEKQREKEREKKRKKEFDLDRFYGGLMIKLREDGF</sequence>
<evidence type="ECO:0000313" key="3">
    <source>
        <dbReference type="Proteomes" id="UP000193218"/>
    </source>
</evidence>
<dbReference type="GO" id="GO:0016787">
    <property type="term" value="F:hydrolase activity"/>
    <property type="evidence" value="ECO:0007669"/>
    <property type="project" value="UniProtKB-KW"/>
</dbReference>
<dbReference type="Proteomes" id="UP000193218">
    <property type="component" value="Unassembled WGS sequence"/>
</dbReference>
<reference evidence="2 3" key="1">
    <citation type="submission" date="2017-03" db="EMBL/GenBank/DDBJ databases">
        <title>Widespread Adenine N6-methylation of Active Genes in Fungi.</title>
        <authorList>
            <consortium name="DOE Joint Genome Institute"/>
            <person name="Mondo S.J."/>
            <person name="Dannebaum R.O."/>
            <person name="Kuo R.C."/>
            <person name="Louie K.B."/>
            <person name="Bewick A.J."/>
            <person name="Labutti K."/>
            <person name="Haridas S."/>
            <person name="Kuo A."/>
            <person name="Salamov A."/>
            <person name="Ahrendt S.R."/>
            <person name="Lau R."/>
            <person name="Bowen B.P."/>
            <person name="Lipzen A."/>
            <person name="Sullivan W."/>
            <person name="Andreopoulos W.B."/>
            <person name="Clum A."/>
            <person name="Lindquist E."/>
            <person name="Daum C."/>
            <person name="Northen T.R."/>
            <person name="Ramamoorthy G."/>
            <person name="Schmitz R.J."/>
            <person name="Gryganskyi A."/>
            <person name="Culley D."/>
            <person name="Magnuson J."/>
            <person name="James T.Y."/>
            <person name="O'Malley M.A."/>
            <person name="Stajich J.E."/>
            <person name="Spatafora J.W."/>
            <person name="Visel A."/>
            <person name="Grigoriev I.V."/>
        </authorList>
    </citation>
    <scope>NUCLEOTIDE SEQUENCE [LARGE SCALE GENOMIC DNA]</scope>
    <source>
        <strain evidence="2 3">NRRL Y-17943</strain>
    </source>
</reference>
<dbReference type="EMBL" id="NBSH01000005">
    <property type="protein sequence ID" value="ORX37816.1"/>
    <property type="molecule type" value="Genomic_DNA"/>
</dbReference>
<dbReference type="InParanoid" id="A0A1Y1UK25"/>
<keyword evidence="2" id="KW-0378">Hydrolase</keyword>
<dbReference type="SUPFAM" id="SSF53474">
    <property type="entry name" value="alpha/beta-Hydrolases"/>
    <property type="match status" value="1"/>
</dbReference>
<dbReference type="AlphaFoldDB" id="A0A1Y1UK25"/>
<feature type="compositionally biased region" description="Low complexity" evidence="1">
    <location>
        <begin position="64"/>
        <end position="82"/>
    </location>
</feature>
<evidence type="ECO:0000313" key="2">
    <source>
        <dbReference type="EMBL" id="ORX37816.1"/>
    </source>
</evidence>
<name>A0A1Y1UK25_9TREE</name>
<dbReference type="InterPro" id="IPR029058">
    <property type="entry name" value="AB_hydrolase_fold"/>
</dbReference>
<feature type="compositionally biased region" description="Basic and acidic residues" evidence="1">
    <location>
        <begin position="429"/>
        <end position="444"/>
    </location>
</feature>
<dbReference type="RefSeq" id="XP_021871803.1">
    <property type="nucleotide sequence ID" value="XM_022015581.1"/>
</dbReference>